<dbReference type="Proteomes" id="UP000827872">
    <property type="component" value="Linkage Group LG13"/>
</dbReference>
<organism evidence="1 2">
    <name type="scientific">Sphaerodactylus townsendi</name>
    <dbReference type="NCBI Taxonomy" id="933632"/>
    <lineage>
        <taxon>Eukaryota</taxon>
        <taxon>Metazoa</taxon>
        <taxon>Chordata</taxon>
        <taxon>Craniata</taxon>
        <taxon>Vertebrata</taxon>
        <taxon>Euteleostomi</taxon>
        <taxon>Lepidosauria</taxon>
        <taxon>Squamata</taxon>
        <taxon>Bifurcata</taxon>
        <taxon>Gekkota</taxon>
        <taxon>Sphaerodactylidae</taxon>
        <taxon>Sphaerodactylus</taxon>
    </lineage>
</organism>
<evidence type="ECO:0000313" key="1">
    <source>
        <dbReference type="EMBL" id="KAH8012256.1"/>
    </source>
</evidence>
<accession>A0ACB8FYS0</accession>
<evidence type="ECO:0000313" key="2">
    <source>
        <dbReference type="Proteomes" id="UP000827872"/>
    </source>
</evidence>
<sequence length="122" mass="12947">MALSLLLLSILVCIGPSFQQLQPLKPSETVSLGGSITLSCRSSSGTISSSNYPLWVQQSPGKTPRTLIYDTSTRVAGIPDRFSGSRSGNTMSLAINGAQAEDEADYFCAVWAGSARHSDSFK</sequence>
<comment type="caution">
    <text evidence="1">The sequence shown here is derived from an EMBL/GenBank/DDBJ whole genome shotgun (WGS) entry which is preliminary data.</text>
</comment>
<keyword evidence="2" id="KW-1185">Reference proteome</keyword>
<dbReference type="EMBL" id="CM037626">
    <property type="protein sequence ID" value="KAH8012256.1"/>
    <property type="molecule type" value="Genomic_DNA"/>
</dbReference>
<name>A0ACB8FYS0_9SAUR</name>
<gene>
    <name evidence="1" type="ORF">K3G42_015983</name>
</gene>
<reference evidence="1" key="1">
    <citation type="submission" date="2021-08" db="EMBL/GenBank/DDBJ databases">
        <title>The first chromosome-level gecko genome reveals the dynamic sex chromosomes of Neotropical dwarf geckos (Sphaerodactylidae: Sphaerodactylus).</title>
        <authorList>
            <person name="Pinto B.J."/>
            <person name="Keating S.E."/>
            <person name="Gamble T."/>
        </authorList>
    </citation>
    <scope>NUCLEOTIDE SEQUENCE</scope>
    <source>
        <strain evidence="1">TG3544</strain>
    </source>
</reference>
<protein>
    <submittedName>
        <fullName evidence="1">Uncharacterized protein</fullName>
    </submittedName>
</protein>
<proteinExistence type="predicted"/>